<dbReference type="AlphaFoldDB" id="A6W6I3"/>
<dbReference type="eggNOG" id="COG0607">
    <property type="taxonomic scope" value="Bacteria"/>
</dbReference>
<dbReference type="PANTHER" id="PTHR43031:SF7">
    <property type="entry name" value="NITRIC OXIDE REDUCTASE FLRD-NAD(+) REDUCTASE"/>
    <property type="match status" value="1"/>
</dbReference>
<feature type="compositionally biased region" description="Pro residues" evidence="1">
    <location>
        <begin position="1"/>
        <end position="11"/>
    </location>
</feature>
<dbReference type="CDD" id="cd00158">
    <property type="entry name" value="RHOD"/>
    <property type="match status" value="1"/>
</dbReference>
<dbReference type="InterPro" id="IPR001763">
    <property type="entry name" value="Rhodanese-like_dom"/>
</dbReference>
<feature type="region of interest" description="Disordered" evidence="1">
    <location>
        <begin position="1"/>
        <end position="24"/>
    </location>
</feature>
<dbReference type="KEGG" id="kra:Krad_0934"/>
<protein>
    <submittedName>
        <fullName evidence="3">Rhodanese domain protein</fullName>
    </submittedName>
</protein>
<proteinExistence type="predicted"/>
<evidence type="ECO:0000313" key="4">
    <source>
        <dbReference type="Proteomes" id="UP000001116"/>
    </source>
</evidence>
<evidence type="ECO:0000259" key="2">
    <source>
        <dbReference type="PROSITE" id="PS50206"/>
    </source>
</evidence>
<organism evidence="3 4">
    <name type="scientific">Kineococcus radiotolerans (strain ATCC BAA-149 / DSM 14245 / SRS30216)</name>
    <dbReference type="NCBI Taxonomy" id="266940"/>
    <lineage>
        <taxon>Bacteria</taxon>
        <taxon>Bacillati</taxon>
        <taxon>Actinomycetota</taxon>
        <taxon>Actinomycetes</taxon>
        <taxon>Kineosporiales</taxon>
        <taxon>Kineosporiaceae</taxon>
        <taxon>Kineococcus</taxon>
    </lineage>
</organism>
<dbReference type="SUPFAM" id="SSF52821">
    <property type="entry name" value="Rhodanese/Cell cycle control phosphatase"/>
    <property type="match status" value="1"/>
</dbReference>
<keyword evidence="4" id="KW-1185">Reference proteome</keyword>
<dbReference type="PROSITE" id="PS50206">
    <property type="entry name" value="RHODANESE_3"/>
    <property type="match status" value="1"/>
</dbReference>
<dbReference type="STRING" id="266940.Krad_0934"/>
<name>A6W6I3_KINRD</name>
<reference evidence="4" key="1">
    <citation type="journal article" date="2008" name="PLoS ONE">
        <title>Survival in nuclear waste, extreme resistance, and potential applications gleaned from the genome sequence of Kineococcus radiotolerans SRS30216.</title>
        <authorList>
            <person name="Bagwell C.E."/>
            <person name="Bhat S."/>
            <person name="Hawkins G.M."/>
            <person name="Smith B.W."/>
            <person name="Biswas T."/>
            <person name="Hoover T.R."/>
            <person name="Saunders E."/>
            <person name="Han C.S."/>
            <person name="Tsodikov O.V."/>
            <person name="Shimkets L.J."/>
        </authorList>
    </citation>
    <scope>NUCLEOTIDE SEQUENCE [LARGE SCALE GENOMIC DNA]</scope>
    <source>
        <strain evidence="4">ATCC BAA-149 / DSM 14245 / SRS30216</strain>
    </source>
</reference>
<accession>A6W6I3</accession>
<dbReference type="EMBL" id="CP000750">
    <property type="protein sequence ID" value="ABS02422.1"/>
    <property type="molecule type" value="Genomic_DNA"/>
</dbReference>
<dbReference type="InterPro" id="IPR036873">
    <property type="entry name" value="Rhodanese-like_dom_sf"/>
</dbReference>
<dbReference type="Gene3D" id="3.40.250.10">
    <property type="entry name" value="Rhodanese-like domain"/>
    <property type="match status" value="1"/>
</dbReference>
<evidence type="ECO:0000313" key="3">
    <source>
        <dbReference type="EMBL" id="ABS02422.1"/>
    </source>
</evidence>
<dbReference type="Pfam" id="PF00581">
    <property type="entry name" value="Rhodanese"/>
    <property type="match status" value="1"/>
</dbReference>
<evidence type="ECO:0000256" key="1">
    <source>
        <dbReference type="SAM" id="MobiDB-lite"/>
    </source>
</evidence>
<dbReference type="SMART" id="SM00450">
    <property type="entry name" value="RHOD"/>
    <property type="match status" value="1"/>
</dbReference>
<dbReference type="Proteomes" id="UP000001116">
    <property type="component" value="Chromosome"/>
</dbReference>
<gene>
    <name evidence="3" type="ordered locus">Krad_0934</name>
</gene>
<dbReference type="InterPro" id="IPR050229">
    <property type="entry name" value="GlpE_sulfurtransferase"/>
</dbReference>
<dbReference type="PANTHER" id="PTHR43031">
    <property type="entry name" value="FAD-DEPENDENT OXIDOREDUCTASE"/>
    <property type="match status" value="1"/>
</dbReference>
<feature type="domain" description="Rhodanese" evidence="2">
    <location>
        <begin position="38"/>
        <end position="136"/>
    </location>
</feature>
<sequence>MPHRPPNPPPNPRRDVTGTTAEPPEAPLVDAATAARAVAAGALLVDVRSDAGRAAAGDLPGAVVVAKTEVARRFTPGGPDAVPGLTGRDRPVVVVCGSPAGSAPVAAQLLAAGFTDVVHVDGGFPAWKAAGLPAGGPADSTEP</sequence>
<dbReference type="HOGENOM" id="CLU_089574_6_0_11"/>